<accession>A0A663EEZ2</accession>
<feature type="compositionally biased region" description="Polar residues" evidence="10">
    <location>
        <begin position="866"/>
        <end position="880"/>
    </location>
</feature>
<dbReference type="Pfam" id="PF13637">
    <property type="entry name" value="Ank_4"/>
    <property type="match status" value="2"/>
</dbReference>
<dbReference type="SMART" id="SM00248">
    <property type="entry name" value="ANK"/>
    <property type="match status" value="20"/>
</dbReference>
<dbReference type="InterPro" id="IPR040745">
    <property type="entry name" value="Ankyrin_UPA"/>
</dbReference>
<dbReference type="Ensembl" id="ENSACCT00020010949.1">
    <property type="protein sequence ID" value="ENSACCP00020010481.1"/>
    <property type="gene ID" value="ENSACCG00020006597.1"/>
</dbReference>
<dbReference type="FunFam" id="1.25.40.20:FF:000003">
    <property type="entry name" value="Ankyrin, isoform B"/>
    <property type="match status" value="1"/>
</dbReference>
<name>A0A663EEZ2_AQUCH</name>
<dbReference type="PRINTS" id="PR01415">
    <property type="entry name" value="ANKYRIN"/>
</dbReference>
<feature type="domain" description="ZU5" evidence="12">
    <location>
        <begin position="1048"/>
        <end position="1194"/>
    </location>
</feature>
<feature type="repeat" description="ANK" evidence="9">
    <location>
        <begin position="503"/>
        <end position="535"/>
    </location>
</feature>
<dbReference type="Pfam" id="PF17809">
    <property type="entry name" value="UPA_2"/>
    <property type="match status" value="1"/>
</dbReference>
<dbReference type="Pfam" id="PF00791">
    <property type="entry name" value="ZU5"/>
    <property type="match status" value="1"/>
</dbReference>
<dbReference type="Pfam" id="PF12796">
    <property type="entry name" value="Ank_2"/>
    <property type="match status" value="6"/>
</dbReference>
<organism evidence="13 14">
    <name type="scientific">Aquila chrysaetos chrysaetos</name>
    <dbReference type="NCBI Taxonomy" id="223781"/>
    <lineage>
        <taxon>Eukaryota</taxon>
        <taxon>Metazoa</taxon>
        <taxon>Chordata</taxon>
        <taxon>Craniata</taxon>
        <taxon>Vertebrata</taxon>
        <taxon>Euteleostomi</taxon>
        <taxon>Archelosauria</taxon>
        <taxon>Archosauria</taxon>
        <taxon>Dinosauria</taxon>
        <taxon>Saurischia</taxon>
        <taxon>Theropoda</taxon>
        <taxon>Coelurosauria</taxon>
        <taxon>Aves</taxon>
        <taxon>Neognathae</taxon>
        <taxon>Neoaves</taxon>
        <taxon>Telluraves</taxon>
        <taxon>Accipitrimorphae</taxon>
        <taxon>Accipitriformes</taxon>
        <taxon>Accipitridae</taxon>
        <taxon>Accipitrinae</taxon>
        <taxon>Aquila</taxon>
    </lineage>
</organism>
<evidence type="ECO:0000256" key="2">
    <source>
        <dbReference type="ARBA" id="ARBA00004370"/>
    </source>
</evidence>
<keyword evidence="14" id="KW-1185">Reference proteome</keyword>
<feature type="repeat" description="ANK" evidence="9">
    <location>
        <begin position="248"/>
        <end position="280"/>
    </location>
</feature>
<feature type="repeat" description="ANK" evidence="9">
    <location>
        <begin position="347"/>
        <end position="379"/>
    </location>
</feature>
<evidence type="ECO:0000256" key="7">
    <source>
        <dbReference type="ARBA" id="ARBA00023136"/>
    </source>
</evidence>
<feature type="repeat" description="ANK" evidence="9">
    <location>
        <begin position="153"/>
        <end position="177"/>
    </location>
</feature>
<dbReference type="PROSITE" id="PS50088">
    <property type="entry name" value="ANK_REPEAT"/>
    <property type="match status" value="18"/>
</dbReference>
<dbReference type="InterPro" id="IPR051165">
    <property type="entry name" value="Multifunctional_ANK_Repeat"/>
</dbReference>
<dbReference type="FunFam" id="2.60.220.30:FF:000002">
    <property type="entry name" value="Ankyrin-3 isoform 2"/>
    <property type="match status" value="1"/>
</dbReference>
<proteinExistence type="predicted"/>
<dbReference type="PANTHER" id="PTHR24123">
    <property type="entry name" value="ANKYRIN REPEAT-CONTAINING"/>
    <property type="match status" value="1"/>
</dbReference>
<dbReference type="FunFam" id="2.60.40.2660:FF:000002">
    <property type="entry name" value="Ankyrin-1 isoform B"/>
    <property type="match status" value="1"/>
</dbReference>
<feature type="repeat" description="ANK" evidence="9">
    <location>
        <begin position="87"/>
        <end position="119"/>
    </location>
</feature>
<reference evidence="13" key="2">
    <citation type="submission" date="2025-09" db="UniProtKB">
        <authorList>
            <consortium name="Ensembl"/>
        </authorList>
    </citation>
    <scope>IDENTIFICATION</scope>
</reference>
<feature type="region of interest" description="Disordered" evidence="10">
    <location>
        <begin position="859"/>
        <end position="880"/>
    </location>
</feature>
<dbReference type="InterPro" id="IPR000906">
    <property type="entry name" value="ZU5_dom"/>
</dbReference>
<dbReference type="InterPro" id="IPR000488">
    <property type="entry name" value="Death_dom"/>
</dbReference>
<comment type="subcellular location">
    <subcellularLocation>
        <location evidence="1">Cytoplasm</location>
        <location evidence="1">Cytoskeleton</location>
    </subcellularLocation>
    <subcellularLocation>
        <location evidence="2">Membrane</location>
    </subcellularLocation>
</comment>
<feature type="repeat" description="ANK" evidence="9">
    <location>
        <begin position="54"/>
        <end position="75"/>
    </location>
</feature>
<feature type="repeat" description="ANK" evidence="9">
    <location>
        <begin position="281"/>
        <end position="313"/>
    </location>
</feature>
<dbReference type="SMART" id="SM00218">
    <property type="entry name" value="ZU5"/>
    <property type="match status" value="1"/>
</dbReference>
<feature type="repeat" description="ANK" evidence="9">
    <location>
        <begin position="635"/>
        <end position="667"/>
    </location>
</feature>
<evidence type="ECO:0000256" key="9">
    <source>
        <dbReference type="PROSITE-ProRule" id="PRU00023"/>
    </source>
</evidence>
<evidence type="ECO:0000256" key="1">
    <source>
        <dbReference type="ARBA" id="ARBA00004245"/>
    </source>
</evidence>
<dbReference type="SUPFAM" id="SSF47986">
    <property type="entry name" value="DEATH domain"/>
    <property type="match status" value="1"/>
</dbReference>
<dbReference type="Gene3D" id="1.10.533.10">
    <property type="entry name" value="Death Domain, Fas"/>
    <property type="match status" value="1"/>
</dbReference>
<keyword evidence="3" id="KW-0963">Cytoplasm</keyword>
<dbReference type="PANTHER" id="PTHR24123:SF71">
    <property type="entry name" value="ANKYRIN 1, ERYTHROCYTIC A ISOFORM X1"/>
    <property type="match status" value="1"/>
</dbReference>
<evidence type="ECO:0000313" key="14">
    <source>
        <dbReference type="Proteomes" id="UP000472275"/>
    </source>
</evidence>
<evidence type="ECO:0000256" key="4">
    <source>
        <dbReference type="ARBA" id="ARBA00022553"/>
    </source>
</evidence>
<dbReference type="GO" id="GO:0016020">
    <property type="term" value="C:membrane"/>
    <property type="evidence" value="ECO:0007669"/>
    <property type="project" value="UniProtKB-SubCell"/>
</dbReference>
<feature type="domain" description="Death" evidence="11">
    <location>
        <begin position="1393"/>
        <end position="1456"/>
    </location>
</feature>
<dbReference type="FunFam" id="1.25.40.20:FF:000002">
    <property type="entry name" value="Ankyrin-2 isoform 2"/>
    <property type="match status" value="1"/>
</dbReference>
<feature type="repeat" description="ANK" evidence="9">
    <location>
        <begin position="536"/>
        <end position="568"/>
    </location>
</feature>
<dbReference type="FunFam" id="1.25.40.20:FF:000001">
    <property type="entry name" value="Ankyrin-2 isoform 2"/>
    <property type="match status" value="1"/>
</dbReference>
<keyword evidence="7" id="KW-0472">Membrane</keyword>
<dbReference type="SUPFAM" id="SSF48403">
    <property type="entry name" value="Ankyrin repeat"/>
    <property type="match status" value="3"/>
</dbReference>
<evidence type="ECO:0000313" key="13">
    <source>
        <dbReference type="Ensembl" id="ENSACCP00020010481.1"/>
    </source>
</evidence>
<feature type="repeat" description="ANK" evidence="9">
    <location>
        <begin position="470"/>
        <end position="502"/>
    </location>
</feature>
<dbReference type="InterPro" id="IPR036770">
    <property type="entry name" value="Ankyrin_rpt-contain_sf"/>
</dbReference>
<dbReference type="Gene3D" id="2.60.220.30">
    <property type="match status" value="2"/>
</dbReference>
<dbReference type="PROSITE" id="PS51145">
    <property type="entry name" value="ZU5"/>
    <property type="match status" value="2"/>
</dbReference>
<evidence type="ECO:0000256" key="3">
    <source>
        <dbReference type="ARBA" id="ARBA00022490"/>
    </source>
</evidence>
<feature type="domain" description="ZU5" evidence="12">
    <location>
        <begin position="889"/>
        <end position="1046"/>
    </location>
</feature>
<evidence type="ECO:0000256" key="6">
    <source>
        <dbReference type="ARBA" id="ARBA00023043"/>
    </source>
</evidence>
<keyword evidence="6 9" id="KW-0040">ANK repeat</keyword>
<protein>
    <submittedName>
        <fullName evidence="13">Ankyrin 1</fullName>
    </submittedName>
</protein>
<reference evidence="13" key="1">
    <citation type="submission" date="2025-08" db="UniProtKB">
        <authorList>
            <consortium name="Ensembl"/>
        </authorList>
    </citation>
    <scope>IDENTIFICATION</scope>
</reference>
<keyword evidence="5" id="KW-0677">Repeat</keyword>
<dbReference type="GO" id="GO:0005856">
    <property type="term" value="C:cytoskeleton"/>
    <property type="evidence" value="ECO:0007669"/>
    <property type="project" value="UniProtKB-SubCell"/>
</dbReference>
<dbReference type="PROSITE" id="PS50297">
    <property type="entry name" value="ANK_REP_REGION"/>
    <property type="match status" value="18"/>
</dbReference>
<dbReference type="Gene3D" id="1.25.40.20">
    <property type="entry name" value="Ankyrin repeat-containing domain"/>
    <property type="match status" value="4"/>
</dbReference>
<keyword evidence="8" id="KW-0206">Cytoskeleton</keyword>
<dbReference type="Pfam" id="PF00023">
    <property type="entry name" value="Ank"/>
    <property type="match status" value="2"/>
</dbReference>
<dbReference type="InterPro" id="IPR011029">
    <property type="entry name" value="DEATH-like_dom_sf"/>
</dbReference>
<feature type="repeat" description="ANK" evidence="9">
    <location>
        <begin position="602"/>
        <end position="634"/>
    </location>
</feature>
<dbReference type="GeneTree" id="ENSGT00940000155760"/>
<dbReference type="PROSITE" id="PS50017">
    <property type="entry name" value="DEATH_DOMAIN"/>
    <property type="match status" value="1"/>
</dbReference>
<gene>
    <name evidence="13" type="primary">ANK1</name>
</gene>
<feature type="region of interest" description="Disordered" evidence="10">
    <location>
        <begin position="1597"/>
        <end position="1622"/>
    </location>
</feature>
<feature type="repeat" description="ANK" evidence="9">
    <location>
        <begin position="380"/>
        <end position="412"/>
    </location>
</feature>
<feature type="region of interest" description="Disordered" evidence="10">
    <location>
        <begin position="669"/>
        <end position="688"/>
    </location>
</feature>
<dbReference type="FunFam" id="2.60.220.30:FF:000001">
    <property type="entry name" value="Ankyrin-3 isoform 2"/>
    <property type="match status" value="1"/>
</dbReference>
<dbReference type="Gene3D" id="2.60.40.2660">
    <property type="match status" value="1"/>
</dbReference>
<feature type="repeat" description="ANK" evidence="9">
    <location>
        <begin position="314"/>
        <end position="346"/>
    </location>
</feature>
<evidence type="ECO:0000259" key="11">
    <source>
        <dbReference type="PROSITE" id="PS50017"/>
    </source>
</evidence>
<feature type="repeat" description="ANK" evidence="9">
    <location>
        <begin position="120"/>
        <end position="152"/>
    </location>
</feature>
<dbReference type="InterPro" id="IPR002110">
    <property type="entry name" value="Ankyrin_rpt"/>
</dbReference>
<evidence type="ECO:0000259" key="12">
    <source>
        <dbReference type="PROSITE" id="PS51145"/>
    </source>
</evidence>
<dbReference type="Pfam" id="PF00531">
    <property type="entry name" value="Death"/>
    <property type="match status" value="1"/>
</dbReference>
<dbReference type="GO" id="GO:0007165">
    <property type="term" value="P:signal transduction"/>
    <property type="evidence" value="ECO:0007669"/>
    <property type="project" value="InterPro"/>
</dbReference>
<feature type="repeat" description="ANK" evidence="9">
    <location>
        <begin position="215"/>
        <end position="247"/>
    </location>
</feature>
<dbReference type="SMART" id="SM00005">
    <property type="entry name" value="DEATH"/>
    <property type="match status" value="1"/>
</dbReference>
<keyword evidence="4" id="KW-0597">Phosphoprotein</keyword>
<sequence length="1741" mass="189323">CVPHPWGHRASCFFFSSPKADAATSFLRAARSGNLDKALDHLRNGVDINTCNQNGLNALHLASKEGHVKMVVELLHKEIVLETTTKKGNTALHIAALAGQQDVVRELVNYGANVNAQSQKGFTPLYMAAQENHLEVVKFLLENGANQNVATEDGFTPLAVALQQGHENVVAHLINYGTKGKVRLPALHIAARNDDTRTAAVLLQNDPNADVLSKTGFTPLHIAAHYENLSVAQLLLNRGASVNFTPQNGITPLHIASRRGNIIMVRLLLDRGAQIETRTKDELTPLHCAARNGHVRIAEILLDHGAPIQAKTKNGLSPIHMAAQGDHLDCVRLLLQYSAEIDDITLDHLTPLHVAAHCGHHRVAKLLVEKGAKPNSRALNGFTPLHIACKKNHIRVMELLLKTGASIDAVTESGLTPLHVAAFMGHLPIVKTLLQRGASPNVSNVVSPTPAGAGGTQHGRVQREVGVPRDDQTPLHCAARIGHTGMVKLLLENNTNPNLATTAGHTPLHITAREGHVDTALALLEKGASQTCMTKKGFTPLHVAAKYGKVDVAELLLARDAHPNAAGKNGLTPLHVAVHHNNLEIVKLLLPKGSSPHSSAWNGYTPLHIAAKQNQMEVASSLLQYGASANAESVQGVTPLHLASQEGHADMVALLFSKQANGDLGNKVSCPGASRQAGGEHPSREQRHSVGQFARLETCLRVSAGIAAVMLGYTPLHQAAQQGHTDVVTLLLKHGASPNEISTNGTTPLAIAKRLGYISVTDVLKIVTEETDIPVISDKHRMSFPETVDEILDVSEDEGEGPELGRSIPDICWLDQRGRQQPWGWALVFLPARVGELRGPTLDPVPMGALPCLTQPSKEFDEDSLIPSSPATETSDNISPVASPVHTGFLVSFMVDARGGSMRGSRHHGLRVVIPPRACAAPTRITCRLVKPQKLPAPPTLAEEEGLASRIIALGPAGAQFLSPVIVEIPHFASCGRGDRELVVLRNENGSVWKEHRNRYEESYMDQLLNGMDEGERASWPRELEKKRVCRIITTDFPLYFVVMSRICQDCDLIGPEGGCLKSTLVPMVQATFPDTAVTKKVRLALQAQPVPDELVTKLLGNQATFSPIVTVEPRRRKFHRPIGLRIPLPPSWKDNPRDSGEGDTTSLRLLCSVIGGTAQAQWEDITGTTKLVYENECANFTTNVSARFWLADCPRTAEAVHFATMLYKELTAVPYMAKFVVFAKMNDAREGRLRCYCMTDDKVDKTLEQHENFTEVARSRDIEVVEGMPLHVELSGNLVPVKKATQPRTFLFQSFRENRLAIPIKVRDSSREASGSLSFLRKAMKYEDLQHVLCHLNISIPPCTKVSGSGSEERRRTLTPLSLRERYSILSETSFGTQPAGTVQAHVVSPPELARELQFGVDDINRIRVENPNSLLEQSIALLNLWVSREGKSNLYTALRNIDRSEIVNTLEGSGRRLLEMLPLSAHIGYASLQDELLSPASLHYTLPSPLRADQYWNEVAIMDAIPMAATEQDALMEMSDIQVWSSGLTPSLVTAEDSSLECSKAEDSDATSEGRFPGQLLADAHGPDHMGSMDLVEDDTVDSDAMNGLIDLLEQEEGQRPEGKMPAGDRQPGTGAQDPESEVSFVSVQQKVQARITASPTVSHVVEKSADRYCGLGHRLGRGRGAEPLRQLLPCAGPAAIISRLCLLLCWSPALEPGHPRQDRAAAWAKWLAPLWRCSGGLLAEHLGATPGRQPGPRM</sequence>
<dbReference type="Proteomes" id="UP000472275">
    <property type="component" value="Chromosome 13"/>
</dbReference>
<feature type="repeat" description="ANK" evidence="9">
    <location>
        <begin position="413"/>
        <end position="445"/>
    </location>
</feature>
<evidence type="ECO:0000256" key="5">
    <source>
        <dbReference type="ARBA" id="ARBA00022737"/>
    </source>
</evidence>
<evidence type="ECO:0000256" key="10">
    <source>
        <dbReference type="SAM" id="MobiDB-lite"/>
    </source>
</evidence>
<feature type="repeat" description="ANK" evidence="9">
    <location>
        <begin position="711"/>
        <end position="743"/>
    </location>
</feature>
<feature type="repeat" description="ANK" evidence="9">
    <location>
        <begin position="569"/>
        <end position="595"/>
    </location>
</feature>
<evidence type="ECO:0000256" key="8">
    <source>
        <dbReference type="ARBA" id="ARBA00023212"/>
    </source>
</evidence>